<accession>A0A834XKV8</accession>
<dbReference type="InterPro" id="IPR036396">
    <property type="entry name" value="Cyt_P450_sf"/>
</dbReference>
<feature type="binding site" description="axial binding residue" evidence="8">
    <location>
        <position position="414"/>
    </location>
    <ligand>
        <name>heme</name>
        <dbReference type="ChEBI" id="CHEBI:30413"/>
    </ligand>
    <ligandPart>
        <name>Fe</name>
        <dbReference type="ChEBI" id="CHEBI:18248"/>
    </ligandPart>
</feature>
<dbReference type="PANTHER" id="PTHR24279:SF120">
    <property type="entry name" value="CYTOCHROME P450"/>
    <property type="match status" value="1"/>
</dbReference>
<dbReference type="InterPro" id="IPR002401">
    <property type="entry name" value="Cyt_P450_E_grp-I"/>
</dbReference>
<evidence type="ECO:0000256" key="1">
    <source>
        <dbReference type="ARBA" id="ARBA00001971"/>
    </source>
</evidence>
<sequence length="466" mass="53607">MFKTILQKYHVKRQFLITSLKYSSQIPEAPKQTLLNSLLNLVNYERAYKFHHYVDGNHKKLGPIYRDKIGPVSAVFLNSPEDYQKIFRYEGATPRHFLPEAWLLYNDMRKCQRGLLFMDGEEWQYYRKIINKIMVSPYSLKDVVIKSSFAAADDLSKELKIYSDNQQVIPAIERRLYRWSIEVMMSVLMGSTWNSYKQIGRIEAEKLAGILHKVFEISAKLSLLPAKYAMKLRLPVWQEFVKVADETLDLTRKLVPQMESYGGDGLLFLMKQEGIQDDNLIKIVTDLILAAGDTTAYSTQWALFLLSTHQNIQDEFAKQVSTLEVNEIIGNSYAKGILKESLRLYPTKKNICGYDLSGGELILMSLYSSGRNPLNFYQPNEFIPSRWLRNEKGNFDGVHNSYGSLPFALGVRSCVGKKLAETQMTLLLSQLVKNYKINCSNATKIDIKLHLISVPSEPILFYLTKR</sequence>
<keyword evidence="3 8" id="KW-0349">Heme</keyword>
<evidence type="ECO:0000256" key="5">
    <source>
        <dbReference type="ARBA" id="ARBA00023002"/>
    </source>
</evidence>
<name>A0A834XKV8_APHGI</name>
<organism evidence="9 10">
    <name type="scientific">Aphidius gifuensis</name>
    <name type="common">Parasitoid wasp</name>
    <dbReference type="NCBI Taxonomy" id="684658"/>
    <lineage>
        <taxon>Eukaryota</taxon>
        <taxon>Metazoa</taxon>
        <taxon>Ecdysozoa</taxon>
        <taxon>Arthropoda</taxon>
        <taxon>Hexapoda</taxon>
        <taxon>Insecta</taxon>
        <taxon>Pterygota</taxon>
        <taxon>Neoptera</taxon>
        <taxon>Endopterygota</taxon>
        <taxon>Hymenoptera</taxon>
        <taxon>Apocrita</taxon>
        <taxon>Ichneumonoidea</taxon>
        <taxon>Braconidae</taxon>
        <taxon>Aphidiinae</taxon>
        <taxon>Aphidius</taxon>
    </lineage>
</organism>
<evidence type="ECO:0000256" key="2">
    <source>
        <dbReference type="ARBA" id="ARBA00010617"/>
    </source>
</evidence>
<dbReference type="CDD" id="cd11054">
    <property type="entry name" value="CYP24A1-like"/>
    <property type="match status" value="1"/>
</dbReference>
<evidence type="ECO:0000313" key="10">
    <source>
        <dbReference type="Proteomes" id="UP000639338"/>
    </source>
</evidence>
<dbReference type="SUPFAM" id="SSF48264">
    <property type="entry name" value="Cytochrome P450"/>
    <property type="match status" value="1"/>
</dbReference>
<comment type="cofactor">
    <cofactor evidence="1 8">
        <name>heme</name>
        <dbReference type="ChEBI" id="CHEBI:30413"/>
    </cofactor>
</comment>
<keyword evidence="7" id="KW-0503">Monooxygenase</keyword>
<evidence type="ECO:0008006" key="11">
    <source>
        <dbReference type="Google" id="ProtNLM"/>
    </source>
</evidence>
<dbReference type="InterPro" id="IPR050479">
    <property type="entry name" value="CYP11_CYP27_families"/>
</dbReference>
<dbReference type="GO" id="GO:0020037">
    <property type="term" value="F:heme binding"/>
    <property type="evidence" value="ECO:0007669"/>
    <property type="project" value="InterPro"/>
</dbReference>
<evidence type="ECO:0000256" key="4">
    <source>
        <dbReference type="ARBA" id="ARBA00022723"/>
    </source>
</evidence>
<dbReference type="Proteomes" id="UP000639338">
    <property type="component" value="Unassembled WGS sequence"/>
</dbReference>
<proteinExistence type="inferred from homology"/>
<protein>
    <recommendedName>
        <fullName evidence="11">Cytochrome P450</fullName>
    </recommendedName>
</protein>
<dbReference type="GO" id="GO:0004497">
    <property type="term" value="F:monooxygenase activity"/>
    <property type="evidence" value="ECO:0007669"/>
    <property type="project" value="UniProtKB-KW"/>
</dbReference>
<comment type="caution">
    <text evidence="9">The sequence shown here is derived from an EMBL/GenBank/DDBJ whole genome shotgun (WGS) entry which is preliminary data.</text>
</comment>
<keyword evidence="5" id="KW-0560">Oxidoreductase</keyword>
<dbReference type="PANTHER" id="PTHR24279">
    <property type="entry name" value="CYTOCHROME P450"/>
    <property type="match status" value="1"/>
</dbReference>
<dbReference type="Gene3D" id="1.10.630.10">
    <property type="entry name" value="Cytochrome P450"/>
    <property type="match status" value="1"/>
</dbReference>
<gene>
    <name evidence="9" type="ORF">HCN44_007393</name>
</gene>
<dbReference type="PRINTS" id="PR00463">
    <property type="entry name" value="EP450I"/>
</dbReference>
<dbReference type="AlphaFoldDB" id="A0A834XKV8"/>
<evidence type="ECO:0000256" key="8">
    <source>
        <dbReference type="PIRSR" id="PIRSR602401-1"/>
    </source>
</evidence>
<keyword evidence="6 8" id="KW-0408">Iron</keyword>
<keyword evidence="4 8" id="KW-0479">Metal-binding</keyword>
<comment type="similarity">
    <text evidence="2">Belongs to the cytochrome P450 family.</text>
</comment>
<dbReference type="OrthoDB" id="3945418at2759"/>
<reference evidence="9 10" key="1">
    <citation type="submission" date="2020-08" db="EMBL/GenBank/DDBJ databases">
        <title>Aphidius gifuensis genome sequencing and assembly.</title>
        <authorList>
            <person name="Du Z."/>
        </authorList>
    </citation>
    <scope>NUCLEOTIDE SEQUENCE [LARGE SCALE GENOMIC DNA]</scope>
    <source>
        <strain evidence="9">YNYX2018</strain>
        <tissue evidence="9">Adults</tissue>
    </source>
</reference>
<dbReference type="Pfam" id="PF00067">
    <property type="entry name" value="p450"/>
    <property type="match status" value="1"/>
</dbReference>
<evidence type="ECO:0000256" key="3">
    <source>
        <dbReference type="ARBA" id="ARBA00022617"/>
    </source>
</evidence>
<evidence type="ECO:0000313" key="9">
    <source>
        <dbReference type="EMBL" id="KAF7989083.1"/>
    </source>
</evidence>
<dbReference type="GO" id="GO:0016705">
    <property type="term" value="F:oxidoreductase activity, acting on paired donors, with incorporation or reduction of molecular oxygen"/>
    <property type="evidence" value="ECO:0007669"/>
    <property type="project" value="InterPro"/>
</dbReference>
<evidence type="ECO:0000256" key="7">
    <source>
        <dbReference type="ARBA" id="ARBA00023033"/>
    </source>
</evidence>
<keyword evidence="10" id="KW-1185">Reference proteome</keyword>
<dbReference type="PRINTS" id="PR00385">
    <property type="entry name" value="P450"/>
</dbReference>
<dbReference type="InterPro" id="IPR001128">
    <property type="entry name" value="Cyt_P450"/>
</dbReference>
<evidence type="ECO:0000256" key="6">
    <source>
        <dbReference type="ARBA" id="ARBA00023004"/>
    </source>
</evidence>
<dbReference type="GO" id="GO:0005506">
    <property type="term" value="F:iron ion binding"/>
    <property type="evidence" value="ECO:0007669"/>
    <property type="project" value="InterPro"/>
</dbReference>
<dbReference type="EMBL" id="JACMRX010000005">
    <property type="protein sequence ID" value="KAF7989083.1"/>
    <property type="molecule type" value="Genomic_DNA"/>
</dbReference>